<comment type="similarity">
    <text evidence="14">Belongs to the UbiA prenyltransferase family. Protoheme IX farnesyltransferase subfamily.</text>
</comment>
<proteinExistence type="inferred from homology"/>
<dbReference type="GO" id="GO:0008495">
    <property type="term" value="F:protoheme IX farnesyltransferase activity"/>
    <property type="evidence" value="ECO:0007669"/>
    <property type="project" value="UniProtKB-UniRule"/>
</dbReference>
<evidence type="ECO:0000256" key="13">
    <source>
        <dbReference type="ARBA" id="ARBA00047690"/>
    </source>
</evidence>
<dbReference type="InterPro" id="IPR000537">
    <property type="entry name" value="UbiA_prenyltransferase"/>
</dbReference>
<evidence type="ECO:0000256" key="1">
    <source>
        <dbReference type="ARBA" id="ARBA00004651"/>
    </source>
</evidence>
<dbReference type="Gene3D" id="1.10.357.140">
    <property type="entry name" value="UbiA prenyltransferase"/>
    <property type="match status" value="1"/>
</dbReference>
<evidence type="ECO:0000256" key="2">
    <source>
        <dbReference type="ARBA" id="ARBA00004919"/>
    </source>
</evidence>
<keyword evidence="8 14" id="KW-0350">Heme biosynthesis</keyword>
<dbReference type="NCBIfam" id="TIGR01473">
    <property type="entry name" value="cyoE_ctaB"/>
    <property type="match status" value="1"/>
</dbReference>
<organism evidence="15 16">
    <name type="scientific">Guyparkeria halophila</name>
    <dbReference type="NCBI Taxonomy" id="47960"/>
    <lineage>
        <taxon>Bacteria</taxon>
        <taxon>Pseudomonadati</taxon>
        <taxon>Pseudomonadota</taxon>
        <taxon>Gammaproteobacteria</taxon>
        <taxon>Chromatiales</taxon>
        <taxon>Thioalkalibacteraceae</taxon>
        <taxon>Guyparkeria</taxon>
    </lineage>
</organism>
<evidence type="ECO:0000256" key="11">
    <source>
        <dbReference type="ARBA" id="ARBA00040810"/>
    </source>
</evidence>
<feature type="transmembrane region" description="Helical" evidence="14">
    <location>
        <begin position="149"/>
        <end position="168"/>
    </location>
</feature>
<dbReference type="UniPathway" id="UPA00834">
    <property type="reaction ID" value="UER00712"/>
</dbReference>
<dbReference type="InterPro" id="IPR006369">
    <property type="entry name" value="Protohaem_IX_farnesylTrfase"/>
</dbReference>
<dbReference type="InterPro" id="IPR044878">
    <property type="entry name" value="UbiA_sf"/>
</dbReference>
<feature type="transmembrane region" description="Helical" evidence="14">
    <location>
        <begin position="124"/>
        <end position="142"/>
    </location>
</feature>
<evidence type="ECO:0000256" key="5">
    <source>
        <dbReference type="ARBA" id="ARBA00022679"/>
    </source>
</evidence>
<evidence type="ECO:0000313" key="15">
    <source>
        <dbReference type="EMBL" id="QGT78736.1"/>
    </source>
</evidence>
<keyword evidence="16" id="KW-1185">Reference proteome</keyword>
<dbReference type="CDD" id="cd13957">
    <property type="entry name" value="PT_UbiA_Cox10"/>
    <property type="match status" value="1"/>
</dbReference>
<dbReference type="InterPro" id="IPR030470">
    <property type="entry name" value="UbiA_prenylTrfase_CS"/>
</dbReference>
<dbReference type="PANTHER" id="PTHR43448">
    <property type="entry name" value="PROTOHEME IX FARNESYLTRANSFERASE, MITOCHONDRIAL"/>
    <property type="match status" value="1"/>
</dbReference>
<evidence type="ECO:0000256" key="10">
    <source>
        <dbReference type="ARBA" id="ARBA00030253"/>
    </source>
</evidence>
<feature type="transmembrane region" description="Helical" evidence="14">
    <location>
        <begin position="275"/>
        <end position="294"/>
    </location>
</feature>
<keyword evidence="4 14" id="KW-1003">Cell membrane</keyword>
<keyword evidence="7 14" id="KW-1133">Transmembrane helix</keyword>
<dbReference type="Proteomes" id="UP000427716">
    <property type="component" value="Chromosome"/>
</dbReference>
<accession>A0A6I6CWH7</accession>
<dbReference type="PROSITE" id="PS00943">
    <property type="entry name" value="UBIA"/>
    <property type="match status" value="1"/>
</dbReference>
<evidence type="ECO:0000313" key="16">
    <source>
        <dbReference type="Proteomes" id="UP000427716"/>
    </source>
</evidence>
<keyword evidence="5 14" id="KW-0808">Transferase</keyword>
<dbReference type="PANTHER" id="PTHR43448:SF7">
    <property type="entry name" value="4-HYDROXYBENZOATE SOLANESYLTRANSFERASE"/>
    <property type="match status" value="1"/>
</dbReference>
<dbReference type="EMBL" id="CP046415">
    <property type="protein sequence ID" value="QGT78736.1"/>
    <property type="molecule type" value="Genomic_DNA"/>
</dbReference>
<evidence type="ECO:0000256" key="9">
    <source>
        <dbReference type="ARBA" id="ARBA00023136"/>
    </source>
</evidence>
<dbReference type="Pfam" id="PF01040">
    <property type="entry name" value="UbiA"/>
    <property type="match status" value="1"/>
</dbReference>
<comment type="miscellaneous">
    <text evidence="14">Carbon 2 of the heme B porphyrin ring is defined according to the Fischer nomenclature.</text>
</comment>
<dbReference type="NCBIfam" id="NF003349">
    <property type="entry name" value="PRK04375.1-2"/>
    <property type="match status" value="1"/>
</dbReference>
<dbReference type="GO" id="GO:0005886">
    <property type="term" value="C:plasma membrane"/>
    <property type="evidence" value="ECO:0007669"/>
    <property type="project" value="UniProtKB-SubCell"/>
</dbReference>
<evidence type="ECO:0000256" key="12">
    <source>
        <dbReference type="ARBA" id="ARBA00042475"/>
    </source>
</evidence>
<name>A0A6I6CWH7_9GAMM</name>
<protein>
    <recommendedName>
        <fullName evidence="11 14">Protoheme IX farnesyltransferase</fullName>
        <ecNumber evidence="3 14">2.5.1.141</ecNumber>
    </recommendedName>
    <alternativeName>
        <fullName evidence="12 14">Heme B farnesyltransferase</fullName>
    </alternativeName>
    <alternativeName>
        <fullName evidence="10 14">Heme O synthase</fullName>
    </alternativeName>
</protein>
<sequence length="308" mass="33024">MNVRAQTVAAIGAFPWHSYVKLCKPKVVSLVVFTALVAMLLAAPPGDLPWTLLLAGTAGITLAGFSAAAFNHIADREIDAEMGRTKARPLPTGDISRSAATIFASLLGTASLTLLWFVVNPLTAVLTLFTLIGYAVIYTRYLKWIGPQNIVLGGASGAAPALLGWTAVTGQVGWEAITLFLIIFVWTPPHFWPLAIARREEYAAAKVPMMPVTNGVAYTKRQTLYYAIALLPVSLLPVLVGMSGPVYLVGATLLGGSFILRAWRLLHVDSDRQAMKLFGFSITYLTALFALMLADHYLPLGSLPAVLG</sequence>
<evidence type="ECO:0000256" key="8">
    <source>
        <dbReference type="ARBA" id="ARBA00023133"/>
    </source>
</evidence>
<evidence type="ECO:0000256" key="6">
    <source>
        <dbReference type="ARBA" id="ARBA00022692"/>
    </source>
</evidence>
<dbReference type="AlphaFoldDB" id="A0A6I6CWH7"/>
<keyword evidence="9 14" id="KW-0472">Membrane</keyword>
<comment type="function">
    <text evidence="14">Converts heme B (protoheme IX) to heme O by substitution of the vinyl group on carbon 2 of heme B porphyrin ring with a hydroxyethyl farnesyl side group.</text>
</comment>
<comment type="pathway">
    <text evidence="2 14">Porphyrin-containing compound metabolism; heme O biosynthesis; heme O from protoheme: step 1/1.</text>
</comment>
<feature type="transmembrane region" description="Helical" evidence="14">
    <location>
        <begin position="223"/>
        <end position="240"/>
    </location>
</feature>
<evidence type="ECO:0000256" key="4">
    <source>
        <dbReference type="ARBA" id="ARBA00022475"/>
    </source>
</evidence>
<dbReference type="HAMAP" id="MF_00154">
    <property type="entry name" value="CyoE_CtaB"/>
    <property type="match status" value="1"/>
</dbReference>
<evidence type="ECO:0000256" key="3">
    <source>
        <dbReference type="ARBA" id="ARBA00012292"/>
    </source>
</evidence>
<feature type="transmembrane region" description="Helical" evidence="14">
    <location>
        <begin position="27"/>
        <end position="44"/>
    </location>
</feature>
<feature type="transmembrane region" description="Helical" evidence="14">
    <location>
        <begin position="246"/>
        <end position="263"/>
    </location>
</feature>
<feature type="transmembrane region" description="Helical" evidence="14">
    <location>
        <begin position="174"/>
        <end position="192"/>
    </location>
</feature>
<dbReference type="GO" id="GO:0048034">
    <property type="term" value="P:heme O biosynthetic process"/>
    <property type="evidence" value="ECO:0007669"/>
    <property type="project" value="UniProtKB-UniRule"/>
</dbReference>
<evidence type="ECO:0000256" key="7">
    <source>
        <dbReference type="ARBA" id="ARBA00022989"/>
    </source>
</evidence>
<reference evidence="15 16" key="1">
    <citation type="submission" date="2019-11" db="EMBL/GenBank/DDBJ databases">
        <authorList>
            <person name="Zhang J."/>
            <person name="Sun C."/>
        </authorList>
    </citation>
    <scope>NUCLEOTIDE SEQUENCE [LARGE SCALE GENOMIC DNA]</scope>
    <source>
        <strain evidence="16">sp2</strain>
    </source>
</reference>
<keyword evidence="6 14" id="KW-0812">Transmembrane</keyword>
<dbReference type="EC" id="2.5.1.141" evidence="3 14"/>
<evidence type="ECO:0000256" key="14">
    <source>
        <dbReference type="HAMAP-Rule" id="MF_00154"/>
    </source>
</evidence>
<feature type="transmembrane region" description="Helical" evidence="14">
    <location>
        <begin position="50"/>
        <end position="74"/>
    </location>
</feature>
<comment type="subcellular location">
    <subcellularLocation>
        <location evidence="1 14">Cell membrane</location>
        <topology evidence="1 14">Multi-pass membrane protein</topology>
    </subcellularLocation>
</comment>
<gene>
    <name evidence="14" type="primary">cyoE</name>
    <name evidence="15" type="ORF">GM160_07385</name>
</gene>
<comment type="catalytic activity">
    <reaction evidence="13 14">
        <text>heme b + (2E,6E)-farnesyl diphosphate + H2O = Fe(II)-heme o + diphosphate</text>
        <dbReference type="Rhea" id="RHEA:28070"/>
        <dbReference type="ChEBI" id="CHEBI:15377"/>
        <dbReference type="ChEBI" id="CHEBI:33019"/>
        <dbReference type="ChEBI" id="CHEBI:60344"/>
        <dbReference type="ChEBI" id="CHEBI:60530"/>
        <dbReference type="ChEBI" id="CHEBI:175763"/>
        <dbReference type="EC" id="2.5.1.141"/>
    </reaction>
</comment>
<dbReference type="RefSeq" id="WP_136867172.1">
    <property type="nucleotide sequence ID" value="NZ_CP046415.1"/>
</dbReference>
<feature type="transmembrane region" description="Helical" evidence="14">
    <location>
        <begin position="95"/>
        <end position="118"/>
    </location>
</feature>
<dbReference type="KEGG" id="ghl:GM160_07385"/>